<dbReference type="InterPro" id="IPR000537">
    <property type="entry name" value="UbiA_prenyltransferase"/>
</dbReference>
<dbReference type="PROSITE" id="PS00943">
    <property type="entry name" value="UBIA"/>
    <property type="match status" value="1"/>
</dbReference>
<dbReference type="AlphaFoldDB" id="A0A5J6MDE8"/>
<dbReference type="NCBIfam" id="TIGR01474">
    <property type="entry name" value="ubiA_proteo"/>
    <property type="match status" value="1"/>
</dbReference>
<keyword evidence="10 11" id="KW-0472">Membrane</keyword>
<evidence type="ECO:0000256" key="2">
    <source>
        <dbReference type="ARBA" id="ARBA00004141"/>
    </source>
</evidence>
<proteinExistence type="inferred from homology"/>
<dbReference type="FunFam" id="1.10.357.140:FF:000003">
    <property type="entry name" value="4-hydroxybenzoate polyprenyltransferase, mitochondrial"/>
    <property type="match status" value="1"/>
</dbReference>
<sequence>MPSQPHTGQPAGSPNFTDIRRGNWVDRFLPSALAPYARLARLDRPIGTWLLLFPGWWSLTMAAPAKPDLGLMALFAVGALLMRGAGCSFNDIVDREFDGRVARTATRPIPSGAVSVRAAAIFLGLQLLLALIVLLQMNGFTIALGAGSLALVATYPFMKRITYWPQAFLGLTFNWGALLGWAAATGSLQAPAVLLYAGGIAWTLFYDTIYAHQDKEDDALIGVKSTALKLGASTRPWLILFAVVALGFWIAAFASAGLGWAAYLGLAAAGLLFAYQIRAANFDDPADCLAKFNAQRWLGWMLLAGILLSPWLS</sequence>
<evidence type="ECO:0000256" key="12">
    <source>
        <dbReference type="NCBIfam" id="TIGR01474"/>
    </source>
</evidence>
<dbReference type="EC" id="2.5.1.39" evidence="11 12"/>
<feature type="transmembrane region" description="Helical" evidence="11">
    <location>
        <begin position="71"/>
        <end position="93"/>
    </location>
</feature>
<keyword evidence="14" id="KW-1185">Reference proteome</keyword>
<dbReference type="GO" id="GO:0005886">
    <property type="term" value="C:plasma membrane"/>
    <property type="evidence" value="ECO:0007669"/>
    <property type="project" value="UniProtKB-SubCell"/>
</dbReference>
<keyword evidence="5 11" id="KW-0997">Cell inner membrane</keyword>
<feature type="transmembrane region" description="Helical" evidence="11">
    <location>
        <begin position="237"/>
        <end position="254"/>
    </location>
</feature>
<evidence type="ECO:0000256" key="8">
    <source>
        <dbReference type="ARBA" id="ARBA00022692"/>
    </source>
</evidence>
<dbReference type="PANTHER" id="PTHR11048">
    <property type="entry name" value="PRENYLTRANSFERASES"/>
    <property type="match status" value="1"/>
</dbReference>
<gene>
    <name evidence="11 13" type="primary">ubiA</name>
    <name evidence="13" type="ORF">FRZ44_07720</name>
</gene>
<organism evidence="13 14">
    <name type="scientific">Hypericibacter terrae</name>
    <dbReference type="NCBI Taxonomy" id="2602015"/>
    <lineage>
        <taxon>Bacteria</taxon>
        <taxon>Pseudomonadati</taxon>
        <taxon>Pseudomonadota</taxon>
        <taxon>Alphaproteobacteria</taxon>
        <taxon>Rhodospirillales</taxon>
        <taxon>Dongiaceae</taxon>
        <taxon>Hypericibacter</taxon>
    </lineage>
</organism>
<dbReference type="GO" id="GO:0006744">
    <property type="term" value="P:ubiquinone biosynthetic process"/>
    <property type="evidence" value="ECO:0007669"/>
    <property type="project" value="UniProtKB-UniRule"/>
</dbReference>
<dbReference type="Pfam" id="PF01040">
    <property type="entry name" value="UbiA"/>
    <property type="match status" value="1"/>
</dbReference>
<evidence type="ECO:0000256" key="5">
    <source>
        <dbReference type="ARBA" id="ARBA00022519"/>
    </source>
</evidence>
<dbReference type="RefSeq" id="WP_151175933.1">
    <property type="nucleotide sequence ID" value="NZ_CP042906.1"/>
</dbReference>
<comment type="pathway">
    <text evidence="11">Cofactor biosynthesis; ubiquinone biosynthesis.</text>
</comment>
<name>A0A5J6MDE8_9PROT</name>
<dbReference type="InterPro" id="IPR039653">
    <property type="entry name" value="Prenyltransferase"/>
</dbReference>
<keyword evidence="11" id="KW-0460">Magnesium</keyword>
<comment type="catalytic activity">
    <reaction evidence="11">
        <text>all-trans-octaprenyl diphosphate + 4-hydroxybenzoate = 4-hydroxy-3-(all-trans-octaprenyl)benzoate + diphosphate</text>
        <dbReference type="Rhea" id="RHEA:27782"/>
        <dbReference type="ChEBI" id="CHEBI:1617"/>
        <dbReference type="ChEBI" id="CHEBI:17879"/>
        <dbReference type="ChEBI" id="CHEBI:33019"/>
        <dbReference type="ChEBI" id="CHEBI:57711"/>
        <dbReference type="EC" id="2.5.1.39"/>
    </reaction>
</comment>
<comment type="subcellular location">
    <subcellularLocation>
        <location evidence="11">Cell inner membrane</location>
        <topology evidence="11">Multi-pass membrane protein</topology>
    </subcellularLocation>
    <subcellularLocation>
        <location evidence="2">Membrane</location>
        <topology evidence="2">Multi-pass membrane protein</topology>
    </subcellularLocation>
</comment>
<feature type="transmembrane region" description="Helical" evidence="11">
    <location>
        <begin position="260"/>
        <end position="277"/>
    </location>
</feature>
<dbReference type="KEGG" id="htq:FRZ44_07720"/>
<feature type="transmembrane region" description="Helical" evidence="11">
    <location>
        <begin position="114"/>
        <end position="134"/>
    </location>
</feature>
<dbReference type="HAMAP" id="MF_01635">
    <property type="entry name" value="UbiA"/>
    <property type="match status" value="1"/>
</dbReference>
<evidence type="ECO:0000256" key="3">
    <source>
        <dbReference type="ARBA" id="ARBA00005985"/>
    </source>
</evidence>
<dbReference type="EMBL" id="CP042906">
    <property type="protein sequence ID" value="QEX15488.1"/>
    <property type="molecule type" value="Genomic_DNA"/>
</dbReference>
<keyword evidence="7 11" id="KW-0831">Ubiquinone biosynthesis</keyword>
<evidence type="ECO:0000256" key="6">
    <source>
        <dbReference type="ARBA" id="ARBA00022679"/>
    </source>
</evidence>
<dbReference type="FunFam" id="1.20.120.1780:FF:000001">
    <property type="entry name" value="4-hydroxybenzoate octaprenyltransferase"/>
    <property type="match status" value="1"/>
</dbReference>
<evidence type="ECO:0000256" key="1">
    <source>
        <dbReference type="ARBA" id="ARBA00001946"/>
    </source>
</evidence>
<dbReference type="UniPathway" id="UPA00232"/>
<comment type="similarity">
    <text evidence="3 11">Belongs to the UbiA prenyltransferase family.</text>
</comment>
<feature type="transmembrane region" description="Helical" evidence="11">
    <location>
        <begin position="167"/>
        <end position="184"/>
    </location>
</feature>
<reference evidence="13 14" key="1">
    <citation type="submission" date="2019-08" db="EMBL/GenBank/DDBJ databases">
        <title>Hyperibacter terrae gen. nov., sp. nov. and Hyperibacter viscosus sp. nov., two new members in the family Rhodospirillaceae isolated from the rhizosphere of Hypericum perforatum.</title>
        <authorList>
            <person name="Noviana Z."/>
        </authorList>
    </citation>
    <scope>NUCLEOTIDE SEQUENCE [LARGE SCALE GENOMIC DNA]</scope>
    <source>
        <strain evidence="13 14">R5913</strain>
    </source>
</reference>
<feature type="transmembrane region" description="Helical" evidence="11">
    <location>
        <begin position="297"/>
        <end position="312"/>
    </location>
</feature>
<dbReference type="Gene3D" id="1.10.357.140">
    <property type="entry name" value="UbiA prenyltransferase"/>
    <property type="match status" value="1"/>
</dbReference>
<evidence type="ECO:0000256" key="4">
    <source>
        <dbReference type="ARBA" id="ARBA00022475"/>
    </source>
</evidence>
<dbReference type="InterPro" id="IPR030470">
    <property type="entry name" value="UbiA_prenylTrfase_CS"/>
</dbReference>
<evidence type="ECO:0000256" key="9">
    <source>
        <dbReference type="ARBA" id="ARBA00022989"/>
    </source>
</evidence>
<dbReference type="PANTHER" id="PTHR11048:SF28">
    <property type="entry name" value="4-HYDROXYBENZOATE POLYPRENYLTRANSFERASE, MITOCHONDRIAL"/>
    <property type="match status" value="1"/>
</dbReference>
<keyword evidence="6 11" id="KW-0808">Transferase</keyword>
<dbReference type="Proteomes" id="UP000326202">
    <property type="component" value="Chromosome"/>
</dbReference>
<dbReference type="CDD" id="cd13959">
    <property type="entry name" value="PT_UbiA_COQ2"/>
    <property type="match status" value="1"/>
</dbReference>
<accession>A0A5J6MDE8</accession>
<dbReference type="Gene3D" id="1.20.120.1780">
    <property type="entry name" value="UbiA prenyltransferase"/>
    <property type="match status" value="1"/>
</dbReference>
<evidence type="ECO:0000256" key="10">
    <source>
        <dbReference type="ARBA" id="ARBA00023136"/>
    </source>
</evidence>
<keyword evidence="4 11" id="KW-1003">Cell membrane</keyword>
<evidence type="ECO:0000256" key="7">
    <source>
        <dbReference type="ARBA" id="ARBA00022688"/>
    </source>
</evidence>
<keyword evidence="8 11" id="KW-0812">Transmembrane</keyword>
<comment type="cofactor">
    <cofactor evidence="1 11">
        <name>Mg(2+)</name>
        <dbReference type="ChEBI" id="CHEBI:18420"/>
    </cofactor>
</comment>
<dbReference type="GO" id="GO:0008412">
    <property type="term" value="F:4-hydroxybenzoate polyprenyltransferase activity"/>
    <property type="evidence" value="ECO:0007669"/>
    <property type="project" value="UniProtKB-UniRule"/>
</dbReference>
<evidence type="ECO:0000256" key="11">
    <source>
        <dbReference type="HAMAP-Rule" id="MF_01635"/>
    </source>
</evidence>
<evidence type="ECO:0000313" key="14">
    <source>
        <dbReference type="Proteomes" id="UP000326202"/>
    </source>
</evidence>
<evidence type="ECO:0000313" key="13">
    <source>
        <dbReference type="EMBL" id="QEX15488.1"/>
    </source>
</evidence>
<feature type="transmembrane region" description="Helical" evidence="11">
    <location>
        <begin position="190"/>
        <end position="206"/>
    </location>
</feature>
<protein>
    <recommendedName>
        <fullName evidence="11 12">4-hydroxybenzoate octaprenyltransferase</fullName>
        <ecNumber evidence="11 12">2.5.1.39</ecNumber>
    </recommendedName>
    <alternativeName>
        <fullName evidence="11">4-HB polyprenyltransferase</fullName>
    </alternativeName>
</protein>
<dbReference type="OrthoDB" id="9782418at2"/>
<dbReference type="InterPro" id="IPR044878">
    <property type="entry name" value="UbiA_sf"/>
</dbReference>
<dbReference type="InterPro" id="IPR006370">
    <property type="entry name" value="HB_polyprenyltransferase-like"/>
</dbReference>
<keyword evidence="9 11" id="KW-1133">Transmembrane helix</keyword>
<comment type="function">
    <text evidence="11">Catalyzes the prenylation of para-hydroxybenzoate (PHB) with an all-trans polyprenyl group. Mediates the second step in the final reaction sequence of ubiquinone-8 (UQ-8) biosynthesis, which is the condensation of the polyisoprenoid side chain with PHB, generating the first membrane-bound Q intermediate 3-octaprenyl-4-hydroxybenzoate.</text>
</comment>